<organism evidence="3 4">
    <name type="scientific">Streptomonospora mangrovi</name>
    <dbReference type="NCBI Taxonomy" id="2883123"/>
    <lineage>
        <taxon>Bacteria</taxon>
        <taxon>Bacillati</taxon>
        <taxon>Actinomycetota</taxon>
        <taxon>Actinomycetes</taxon>
        <taxon>Streptosporangiales</taxon>
        <taxon>Nocardiopsidaceae</taxon>
        <taxon>Streptomonospora</taxon>
    </lineage>
</organism>
<dbReference type="InterPro" id="IPR023393">
    <property type="entry name" value="START-like_dom_sf"/>
</dbReference>
<feature type="domain" description="Activator of Hsp90 ATPase homologue 1/2-like C-terminal" evidence="2">
    <location>
        <begin position="22"/>
        <end position="135"/>
    </location>
</feature>
<dbReference type="AlphaFoldDB" id="A0A9X3NM32"/>
<proteinExistence type="inferred from homology"/>
<protein>
    <submittedName>
        <fullName evidence="3">SRPBCC family protein</fullName>
    </submittedName>
</protein>
<evidence type="ECO:0000313" key="4">
    <source>
        <dbReference type="Proteomes" id="UP001140076"/>
    </source>
</evidence>
<evidence type="ECO:0000256" key="1">
    <source>
        <dbReference type="ARBA" id="ARBA00006817"/>
    </source>
</evidence>
<accession>A0A9X3NM32</accession>
<sequence length="173" mass="19411">MYGHLEQAGDRWRVRIVRRLAHPPEKVWRAITEPEHLAAWFPSRIDGERAAGAELRFVFEGEDGAEDEVMAGRMTAWEPPRLLELDWSGDLLRFELRPVGEGTELVFTQTFGELGRAARDTTGWHVCLDVLAAHLDGAGHEVAGEWRRLNAHYVKEFGPEAATIGPPEGHQPA</sequence>
<dbReference type="Gene3D" id="3.30.530.20">
    <property type="match status" value="1"/>
</dbReference>
<dbReference type="EMBL" id="JAJAQC010000012">
    <property type="protein sequence ID" value="MDA0564541.1"/>
    <property type="molecule type" value="Genomic_DNA"/>
</dbReference>
<comment type="similarity">
    <text evidence="1">Belongs to the AHA1 family.</text>
</comment>
<reference evidence="3" key="1">
    <citation type="submission" date="2021-10" db="EMBL/GenBank/DDBJ databases">
        <title>Streptomonospora sp. nov., isolated from mangrove soil.</title>
        <authorList>
            <person name="Chen X."/>
            <person name="Ge X."/>
            <person name="Liu W."/>
        </authorList>
    </citation>
    <scope>NUCLEOTIDE SEQUENCE</scope>
    <source>
        <strain evidence="3">S1-112</strain>
    </source>
</reference>
<dbReference type="Proteomes" id="UP001140076">
    <property type="component" value="Unassembled WGS sequence"/>
</dbReference>
<dbReference type="CDD" id="cd08899">
    <property type="entry name" value="SRPBCC_CalC_Aha1-like_6"/>
    <property type="match status" value="1"/>
</dbReference>
<evidence type="ECO:0000313" key="3">
    <source>
        <dbReference type="EMBL" id="MDA0564541.1"/>
    </source>
</evidence>
<dbReference type="Pfam" id="PF08327">
    <property type="entry name" value="AHSA1"/>
    <property type="match status" value="1"/>
</dbReference>
<dbReference type="SUPFAM" id="SSF55961">
    <property type="entry name" value="Bet v1-like"/>
    <property type="match status" value="1"/>
</dbReference>
<dbReference type="RefSeq" id="WP_270071822.1">
    <property type="nucleotide sequence ID" value="NZ_JAJAQC010000012.1"/>
</dbReference>
<keyword evidence="4" id="KW-1185">Reference proteome</keyword>
<evidence type="ECO:0000259" key="2">
    <source>
        <dbReference type="Pfam" id="PF08327"/>
    </source>
</evidence>
<gene>
    <name evidence="3" type="ORF">LG943_09400</name>
</gene>
<dbReference type="InterPro" id="IPR013538">
    <property type="entry name" value="ASHA1/2-like_C"/>
</dbReference>
<name>A0A9X3NM32_9ACTN</name>
<comment type="caution">
    <text evidence="3">The sequence shown here is derived from an EMBL/GenBank/DDBJ whole genome shotgun (WGS) entry which is preliminary data.</text>
</comment>